<dbReference type="InterPro" id="IPR000832">
    <property type="entry name" value="GPCR_2_secretin-like"/>
</dbReference>
<keyword evidence="3" id="KW-1133">Transmembrane helix</keyword>
<evidence type="ECO:0000259" key="5">
    <source>
        <dbReference type="PROSITE" id="PS50261"/>
    </source>
</evidence>
<dbReference type="CDD" id="cd15039">
    <property type="entry name" value="7tmB3_Methuselah-like"/>
    <property type="match status" value="1"/>
</dbReference>
<dbReference type="InterPro" id="IPR017981">
    <property type="entry name" value="GPCR_2-like_7TM"/>
</dbReference>
<gene>
    <name evidence="6" type="ORF">CGI_10009780</name>
</gene>
<dbReference type="InParanoid" id="K1QYB2"/>
<evidence type="ECO:0000256" key="3">
    <source>
        <dbReference type="ARBA" id="ARBA00022989"/>
    </source>
</evidence>
<dbReference type="Pfam" id="PF00002">
    <property type="entry name" value="7tm_2"/>
    <property type="match status" value="1"/>
</dbReference>
<dbReference type="PANTHER" id="PTHR45902">
    <property type="entry name" value="LATROPHILIN RECEPTOR-LIKE PROTEIN A"/>
    <property type="match status" value="1"/>
</dbReference>
<protein>
    <submittedName>
        <fullName evidence="6">Latrophilin receptor-like protein A</fullName>
    </submittedName>
</protein>
<keyword evidence="2" id="KW-0812">Transmembrane</keyword>
<dbReference type="PANTHER" id="PTHR45902:SF1">
    <property type="entry name" value="LATROPHILIN RECEPTOR-LIKE PROTEIN A"/>
    <property type="match status" value="1"/>
</dbReference>
<keyword evidence="6" id="KW-0675">Receptor</keyword>
<dbReference type="FunCoup" id="K1QYB2">
    <property type="interactions" value="114"/>
</dbReference>
<evidence type="ECO:0000256" key="1">
    <source>
        <dbReference type="ARBA" id="ARBA00004141"/>
    </source>
</evidence>
<organism evidence="6">
    <name type="scientific">Magallana gigas</name>
    <name type="common">Pacific oyster</name>
    <name type="synonym">Crassostrea gigas</name>
    <dbReference type="NCBI Taxonomy" id="29159"/>
    <lineage>
        <taxon>Eukaryota</taxon>
        <taxon>Metazoa</taxon>
        <taxon>Spiralia</taxon>
        <taxon>Lophotrochozoa</taxon>
        <taxon>Mollusca</taxon>
        <taxon>Bivalvia</taxon>
        <taxon>Autobranchia</taxon>
        <taxon>Pteriomorphia</taxon>
        <taxon>Ostreida</taxon>
        <taxon>Ostreoidea</taxon>
        <taxon>Ostreidae</taxon>
        <taxon>Magallana</taxon>
    </lineage>
</organism>
<reference evidence="6" key="1">
    <citation type="journal article" date="2012" name="Nature">
        <title>The oyster genome reveals stress adaptation and complexity of shell formation.</title>
        <authorList>
            <person name="Zhang G."/>
            <person name="Fang X."/>
            <person name="Guo X."/>
            <person name="Li L."/>
            <person name="Luo R."/>
            <person name="Xu F."/>
            <person name="Yang P."/>
            <person name="Zhang L."/>
            <person name="Wang X."/>
            <person name="Qi H."/>
            <person name="Xiong Z."/>
            <person name="Que H."/>
            <person name="Xie Y."/>
            <person name="Holland P.W."/>
            <person name="Paps J."/>
            <person name="Zhu Y."/>
            <person name="Wu F."/>
            <person name="Chen Y."/>
            <person name="Wang J."/>
            <person name="Peng C."/>
            <person name="Meng J."/>
            <person name="Yang L."/>
            <person name="Liu J."/>
            <person name="Wen B."/>
            <person name="Zhang N."/>
            <person name="Huang Z."/>
            <person name="Zhu Q."/>
            <person name="Feng Y."/>
            <person name="Mount A."/>
            <person name="Hedgecock D."/>
            <person name="Xu Z."/>
            <person name="Liu Y."/>
            <person name="Domazet-Loso T."/>
            <person name="Du Y."/>
            <person name="Sun X."/>
            <person name="Zhang S."/>
            <person name="Liu B."/>
            <person name="Cheng P."/>
            <person name="Jiang X."/>
            <person name="Li J."/>
            <person name="Fan D."/>
            <person name="Wang W."/>
            <person name="Fu W."/>
            <person name="Wang T."/>
            <person name="Wang B."/>
            <person name="Zhang J."/>
            <person name="Peng Z."/>
            <person name="Li Y."/>
            <person name="Li N."/>
            <person name="Wang J."/>
            <person name="Chen M."/>
            <person name="He Y."/>
            <person name="Tan F."/>
            <person name="Song X."/>
            <person name="Zheng Q."/>
            <person name="Huang R."/>
            <person name="Yang H."/>
            <person name="Du X."/>
            <person name="Chen L."/>
            <person name="Yang M."/>
            <person name="Gaffney P.M."/>
            <person name="Wang S."/>
            <person name="Luo L."/>
            <person name="She Z."/>
            <person name="Ming Y."/>
            <person name="Huang W."/>
            <person name="Zhang S."/>
            <person name="Huang B."/>
            <person name="Zhang Y."/>
            <person name="Qu T."/>
            <person name="Ni P."/>
            <person name="Miao G."/>
            <person name="Wang J."/>
            <person name="Wang Q."/>
            <person name="Steinberg C.E."/>
            <person name="Wang H."/>
            <person name="Li N."/>
            <person name="Qian L."/>
            <person name="Zhang G."/>
            <person name="Li Y."/>
            <person name="Yang H."/>
            <person name="Liu X."/>
            <person name="Wang J."/>
            <person name="Yin Y."/>
            <person name="Wang J."/>
        </authorList>
    </citation>
    <scope>NUCLEOTIDE SEQUENCE [LARGE SCALE GENOMIC DNA]</scope>
    <source>
        <strain evidence="6">05x7-T-G4-1.051#20</strain>
    </source>
</reference>
<dbReference type="PROSITE" id="PS50261">
    <property type="entry name" value="G_PROTEIN_RECEP_F2_4"/>
    <property type="match status" value="1"/>
</dbReference>
<name>K1QYB2_MAGGI</name>
<dbReference type="GO" id="GO:0004930">
    <property type="term" value="F:G protein-coupled receptor activity"/>
    <property type="evidence" value="ECO:0007669"/>
    <property type="project" value="InterPro"/>
</dbReference>
<dbReference type="InterPro" id="IPR053231">
    <property type="entry name" value="GPCR_LN-TM7"/>
</dbReference>
<dbReference type="HOGENOM" id="CLU_593478_0_0_1"/>
<dbReference type="EMBL" id="JH816940">
    <property type="protein sequence ID" value="EKC38673.1"/>
    <property type="molecule type" value="Genomic_DNA"/>
</dbReference>
<proteinExistence type="predicted"/>
<dbReference type="GO" id="GO:0007166">
    <property type="term" value="P:cell surface receptor signaling pathway"/>
    <property type="evidence" value="ECO:0007669"/>
    <property type="project" value="InterPro"/>
</dbReference>
<evidence type="ECO:0000313" key="6">
    <source>
        <dbReference type="EMBL" id="EKC38673.1"/>
    </source>
</evidence>
<comment type="subcellular location">
    <subcellularLocation>
        <location evidence="1">Membrane</location>
        <topology evidence="1">Multi-pass membrane protein</topology>
    </subcellularLocation>
</comment>
<dbReference type="GO" id="GO:0016020">
    <property type="term" value="C:membrane"/>
    <property type="evidence" value="ECO:0007669"/>
    <property type="project" value="UniProtKB-SubCell"/>
</dbReference>
<keyword evidence="4" id="KW-0472">Membrane</keyword>
<evidence type="ECO:0000256" key="2">
    <source>
        <dbReference type="ARBA" id="ARBA00022692"/>
    </source>
</evidence>
<sequence>MEKIISQKVLIDNLIMMSSNSCGALNVRNGDLLLYLEVFESLYYINRDDVETKLILFTNTSSNWTLGDHSKVTVTISKSDEALMLPYLALKLGRTPNCFIEAVSRVSFITVFKNVLVSPLLRCRQIRLHGDEFGVDWTHTRNKYTYFGFSISVQKFESYFDGGLRVCAKDIQTYIRTVQETLVHENRTLSYLTLTLICVSLFFLLITFLTYCAFPSLRTLPGWNNIILVIFLFFAQLCLVVRPFFRSTSMIVASALTHFFWLSTFLWLQVCSFHMYRVFHSKTRCRFSKSYSRLTVVKYLAYATGISVFVVAANITVSLIITNGEFTGYDKLMTLMTSRTAFIVTLIGPLSIVCITNITFYIFTAYMIHSTPNVDNTTRYRIQLTVYVKLFTLTGVSWLLQVVDTFIGVSVLSYIIAILNGLQGLFLFTSYVYNNRVFNLYREALKKFGLSRRSSRQSLND</sequence>
<feature type="domain" description="G-protein coupled receptors family 2 profile 2" evidence="5">
    <location>
        <begin position="189"/>
        <end position="435"/>
    </location>
</feature>
<evidence type="ECO:0000256" key="4">
    <source>
        <dbReference type="ARBA" id="ARBA00023136"/>
    </source>
</evidence>
<accession>K1QYB2</accession>
<dbReference type="AlphaFoldDB" id="K1QYB2"/>
<dbReference type="Gene3D" id="1.20.1070.10">
    <property type="entry name" value="Rhodopsin 7-helix transmembrane proteins"/>
    <property type="match status" value="1"/>
</dbReference>